<protein>
    <submittedName>
        <fullName evidence="8">Solute carrier family 35 (GDP-fucose transporter), member C1</fullName>
    </submittedName>
</protein>
<feature type="transmembrane region" description="Helical" evidence="6">
    <location>
        <begin position="12"/>
        <end position="34"/>
    </location>
</feature>
<sequence length="346" mass="37828">MSENRRSEAIHVLYVVVSYWIVSISLVFVNKWLLSDPEESPDAPLFVTWFQCCVTAGLCLVAAHLSSLVPGFLNFPQLTFSSKTAVNVLPLSIVFVIMVSFNNLCLKHLNVSFYYLARSLTTVFNVIFTYLILHTPTSRYALLCCGVIVFGYGSGLNVEGSLGSLSFWGAFFGIGSSVACALTSILTARSLPAVEGSAWRLTFYNNLNAMVLFLPSIILTEMSNLKSSSFWFSVSFWSMMILSGVLGFAIGFVSTLQIKYTSPLTHNVCGTAKAAAQTVLAVVAYREVKSASWWLSNLVVLLGSAAYTFVRHREMVAKSDMTDSQRKKATPDFPLAPGNAESTAVV</sequence>
<dbReference type="Pfam" id="PF03151">
    <property type="entry name" value="TPT"/>
    <property type="match status" value="1"/>
</dbReference>
<keyword evidence="9" id="KW-1185">Reference proteome</keyword>
<feature type="transmembrane region" description="Helical" evidence="6">
    <location>
        <begin position="85"/>
        <end position="101"/>
    </location>
</feature>
<feature type="transmembrane region" description="Helical" evidence="6">
    <location>
        <begin position="164"/>
        <end position="186"/>
    </location>
</feature>
<evidence type="ECO:0000313" key="8">
    <source>
        <dbReference type="EMBL" id="KAA3671905.1"/>
    </source>
</evidence>
<feature type="compositionally biased region" description="Basic and acidic residues" evidence="5">
    <location>
        <begin position="320"/>
        <end position="330"/>
    </location>
</feature>
<dbReference type="SUPFAM" id="SSF103481">
    <property type="entry name" value="Multidrug resistance efflux transporter EmrE"/>
    <property type="match status" value="1"/>
</dbReference>
<feature type="region of interest" description="Disordered" evidence="5">
    <location>
        <begin position="320"/>
        <end position="346"/>
    </location>
</feature>
<keyword evidence="2 6" id="KW-0812">Transmembrane</keyword>
<evidence type="ECO:0000256" key="4">
    <source>
        <dbReference type="ARBA" id="ARBA00023136"/>
    </source>
</evidence>
<name>A0A5J4N8N7_9TREM</name>
<feature type="transmembrane region" description="Helical" evidence="6">
    <location>
        <begin position="140"/>
        <end position="158"/>
    </location>
</feature>
<proteinExistence type="predicted"/>
<dbReference type="InterPro" id="IPR004853">
    <property type="entry name" value="Sugar_P_trans_dom"/>
</dbReference>
<evidence type="ECO:0000256" key="5">
    <source>
        <dbReference type="SAM" id="MobiDB-lite"/>
    </source>
</evidence>
<dbReference type="EMBL" id="QNGE01005642">
    <property type="protein sequence ID" value="KAA3671905.1"/>
    <property type="molecule type" value="Genomic_DNA"/>
</dbReference>
<dbReference type="AlphaFoldDB" id="A0A5J4N8N7"/>
<comment type="subcellular location">
    <subcellularLocation>
        <location evidence="1">Membrane</location>
        <topology evidence="1">Multi-pass membrane protein</topology>
    </subcellularLocation>
</comment>
<keyword evidence="3 6" id="KW-1133">Transmembrane helix</keyword>
<organism evidence="8 9">
    <name type="scientific">Paragonimus westermani</name>
    <dbReference type="NCBI Taxonomy" id="34504"/>
    <lineage>
        <taxon>Eukaryota</taxon>
        <taxon>Metazoa</taxon>
        <taxon>Spiralia</taxon>
        <taxon>Lophotrochozoa</taxon>
        <taxon>Platyhelminthes</taxon>
        <taxon>Trematoda</taxon>
        <taxon>Digenea</taxon>
        <taxon>Plagiorchiida</taxon>
        <taxon>Troglotremata</taxon>
        <taxon>Troglotrematidae</taxon>
        <taxon>Paragonimus</taxon>
    </lineage>
</organism>
<feature type="transmembrane region" description="Helical" evidence="6">
    <location>
        <begin position="230"/>
        <end position="252"/>
    </location>
</feature>
<dbReference type="InterPro" id="IPR050186">
    <property type="entry name" value="TPT_transporter"/>
</dbReference>
<evidence type="ECO:0000256" key="6">
    <source>
        <dbReference type="SAM" id="Phobius"/>
    </source>
</evidence>
<evidence type="ECO:0000259" key="7">
    <source>
        <dbReference type="Pfam" id="PF03151"/>
    </source>
</evidence>
<feature type="domain" description="Sugar phosphate transporter" evidence="7">
    <location>
        <begin position="12"/>
        <end position="307"/>
    </location>
</feature>
<evidence type="ECO:0000313" key="9">
    <source>
        <dbReference type="Proteomes" id="UP000324629"/>
    </source>
</evidence>
<feature type="transmembrane region" description="Helical" evidence="6">
    <location>
        <begin position="46"/>
        <end position="73"/>
    </location>
</feature>
<feature type="transmembrane region" description="Helical" evidence="6">
    <location>
        <begin position="198"/>
        <end position="218"/>
    </location>
</feature>
<evidence type="ECO:0000256" key="1">
    <source>
        <dbReference type="ARBA" id="ARBA00004141"/>
    </source>
</evidence>
<keyword evidence="4 6" id="KW-0472">Membrane</keyword>
<accession>A0A5J4N8N7</accession>
<dbReference type="InterPro" id="IPR037185">
    <property type="entry name" value="EmrE-like"/>
</dbReference>
<dbReference type="Proteomes" id="UP000324629">
    <property type="component" value="Unassembled WGS sequence"/>
</dbReference>
<comment type="caution">
    <text evidence="8">The sequence shown here is derived from an EMBL/GenBank/DDBJ whole genome shotgun (WGS) entry which is preliminary data.</text>
</comment>
<evidence type="ECO:0000256" key="2">
    <source>
        <dbReference type="ARBA" id="ARBA00022692"/>
    </source>
</evidence>
<reference evidence="8 9" key="1">
    <citation type="journal article" date="2019" name="Gigascience">
        <title>Whole-genome sequence of the oriental lung fluke Paragonimus westermani.</title>
        <authorList>
            <person name="Oey H."/>
            <person name="Zakrzewski M."/>
            <person name="Narain K."/>
            <person name="Devi K.R."/>
            <person name="Agatsuma T."/>
            <person name="Nawaratna S."/>
            <person name="Gobert G.N."/>
            <person name="Jones M.K."/>
            <person name="Ragan M.A."/>
            <person name="McManus D.P."/>
            <person name="Krause L."/>
        </authorList>
    </citation>
    <scope>NUCLEOTIDE SEQUENCE [LARGE SCALE GENOMIC DNA]</scope>
    <source>
        <strain evidence="8 9">IND2009</strain>
    </source>
</reference>
<evidence type="ECO:0000256" key="3">
    <source>
        <dbReference type="ARBA" id="ARBA00022989"/>
    </source>
</evidence>
<gene>
    <name evidence="8" type="ORF">DEA37_0006476</name>
</gene>
<dbReference type="PANTHER" id="PTHR11132">
    <property type="entry name" value="SOLUTE CARRIER FAMILY 35"/>
    <property type="match status" value="1"/>
</dbReference>
<dbReference type="GO" id="GO:0016020">
    <property type="term" value="C:membrane"/>
    <property type="evidence" value="ECO:0007669"/>
    <property type="project" value="UniProtKB-SubCell"/>
</dbReference>
<feature type="transmembrane region" description="Helical" evidence="6">
    <location>
        <begin position="291"/>
        <end position="310"/>
    </location>
</feature>
<feature type="transmembrane region" description="Helical" evidence="6">
    <location>
        <begin position="113"/>
        <end position="133"/>
    </location>
</feature>